<dbReference type="GO" id="GO:0005634">
    <property type="term" value="C:nucleus"/>
    <property type="evidence" value="ECO:0007669"/>
    <property type="project" value="TreeGrafter"/>
</dbReference>
<evidence type="ECO:0000256" key="3">
    <source>
        <dbReference type="ARBA" id="ARBA00022801"/>
    </source>
</evidence>
<evidence type="ECO:0000256" key="4">
    <source>
        <dbReference type="ARBA" id="ARBA00022807"/>
    </source>
</evidence>
<dbReference type="Gene3D" id="3.40.395.10">
    <property type="entry name" value="Adenoviral Proteinase, Chain A"/>
    <property type="match status" value="1"/>
</dbReference>
<dbReference type="SUPFAM" id="SSF54001">
    <property type="entry name" value="Cysteine proteinases"/>
    <property type="match status" value="1"/>
</dbReference>
<feature type="region of interest" description="Disordered" evidence="5">
    <location>
        <begin position="276"/>
        <end position="306"/>
    </location>
</feature>
<dbReference type="EMBL" id="HBFB01014383">
    <property type="protein sequence ID" value="CAD8677702.1"/>
    <property type="molecule type" value="Transcribed_RNA"/>
</dbReference>
<dbReference type="GO" id="GO:0016929">
    <property type="term" value="F:deSUMOylase activity"/>
    <property type="evidence" value="ECO:0007669"/>
    <property type="project" value="TreeGrafter"/>
</dbReference>
<feature type="compositionally biased region" description="Pro residues" evidence="5">
    <location>
        <begin position="127"/>
        <end position="146"/>
    </location>
</feature>
<keyword evidence="2" id="KW-0645">Protease</keyword>
<gene>
    <name evidence="7" type="ORF">CLEI1391_LOCUS8127</name>
</gene>
<dbReference type="InterPro" id="IPR038765">
    <property type="entry name" value="Papain-like_cys_pep_sf"/>
</dbReference>
<evidence type="ECO:0000259" key="6">
    <source>
        <dbReference type="PROSITE" id="PS50600"/>
    </source>
</evidence>
<feature type="region of interest" description="Disordered" evidence="5">
    <location>
        <begin position="413"/>
        <end position="477"/>
    </location>
</feature>
<evidence type="ECO:0000256" key="1">
    <source>
        <dbReference type="ARBA" id="ARBA00005234"/>
    </source>
</evidence>
<dbReference type="GO" id="GO:0006508">
    <property type="term" value="P:proteolysis"/>
    <property type="evidence" value="ECO:0007669"/>
    <property type="project" value="UniProtKB-KW"/>
</dbReference>
<protein>
    <recommendedName>
        <fullName evidence="6">Ubiquitin-like protease family profile domain-containing protein</fullName>
    </recommendedName>
</protein>
<comment type="similarity">
    <text evidence="1">Belongs to the peptidase C48 family.</text>
</comment>
<dbReference type="GO" id="GO:0016926">
    <property type="term" value="P:protein desumoylation"/>
    <property type="evidence" value="ECO:0007669"/>
    <property type="project" value="TreeGrafter"/>
</dbReference>
<organism evidence="7">
    <name type="scientific">Chlamydomonas leiostraca</name>
    <dbReference type="NCBI Taxonomy" id="1034604"/>
    <lineage>
        <taxon>Eukaryota</taxon>
        <taxon>Viridiplantae</taxon>
        <taxon>Chlorophyta</taxon>
        <taxon>core chlorophytes</taxon>
        <taxon>Chlorophyceae</taxon>
        <taxon>CS clade</taxon>
        <taxon>Chlamydomonadales</taxon>
        <taxon>Chlamydomonadaceae</taxon>
        <taxon>Chlamydomonas</taxon>
    </lineage>
</organism>
<feature type="compositionally biased region" description="Low complexity" evidence="5">
    <location>
        <begin position="416"/>
        <end position="452"/>
    </location>
</feature>
<dbReference type="AlphaFoldDB" id="A0A7S0WQN0"/>
<evidence type="ECO:0000313" key="7">
    <source>
        <dbReference type="EMBL" id="CAD8677702.1"/>
    </source>
</evidence>
<feature type="compositionally biased region" description="Pro residues" evidence="5">
    <location>
        <begin position="293"/>
        <end position="306"/>
    </location>
</feature>
<feature type="region of interest" description="Disordered" evidence="5">
    <location>
        <begin position="62"/>
        <end position="206"/>
    </location>
</feature>
<evidence type="ECO:0000256" key="5">
    <source>
        <dbReference type="SAM" id="MobiDB-lite"/>
    </source>
</evidence>
<feature type="compositionally biased region" description="Low complexity" evidence="5">
    <location>
        <begin position="168"/>
        <end position="206"/>
    </location>
</feature>
<proteinExistence type="inferred from homology"/>
<keyword evidence="4" id="KW-0788">Thiol protease</keyword>
<evidence type="ECO:0000256" key="2">
    <source>
        <dbReference type="ARBA" id="ARBA00022670"/>
    </source>
</evidence>
<dbReference type="Pfam" id="PF02902">
    <property type="entry name" value="Peptidase_C48"/>
    <property type="match status" value="1"/>
</dbReference>
<feature type="compositionally biased region" description="Low complexity" evidence="5">
    <location>
        <begin position="281"/>
        <end position="292"/>
    </location>
</feature>
<feature type="compositionally biased region" description="Polar residues" evidence="5">
    <location>
        <begin position="90"/>
        <end position="100"/>
    </location>
</feature>
<feature type="domain" description="Ubiquitin-like protease family profile" evidence="6">
    <location>
        <begin position="242"/>
        <end position="513"/>
    </location>
</feature>
<reference evidence="7" key="1">
    <citation type="submission" date="2021-01" db="EMBL/GenBank/DDBJ databases">
        <authorList>
            <person name="Corre E."/>
            <person name="Pelletier E."/>
            <person name="Niang G."/>
            <person name="Scheremetjew M."/>
            <person name="Finn R."/>
            <person name="Kale V."/>
            <person name="Holt S."/>
            <person name="Cochrane G."/>
            <person name="Meng A."/>
            <person name="Brown T."/>
            <person name="Cohen L."/>
        </authorList>
    </citation>
    <scope>NUCLEOTIDE SEQUENCE</scope>
    <source>
        <strain evidence="7">SAG 11-49</strain>
    </source>
</reference>
<dbReference type="InterPro" id="IPR003653">
    <property type="entry name" value="Peptidase_C48_C"/>
</dbReference>
<accession>A0A7S0WQN0</accession>
<dbReference type="PANTHER" id="PTHR12606">
    <property type="entry name" value="SENTRIN/SUMO-SPECIFIC PROTEASE"/>
    <property type="match status" value="1"/>
</dbReference>
<dbReference type="PROSITE" id="PS50600">
    <property type="entry name" value="ULP_PROTEASE"/>
    <property type="match status" value="1"/>
</dbReference>
<keyword evidence="3" id="KW-0378">Hydrolase</keyword>
<sequence>MKNKRGRPAWPPDCLPSCMLRMGVRQVLAACAPTRRTRGFMLMSWLRAFVKPCARRRMHARRPHACGLAQPQHAEGAAAARGSRRLVSPGEQSTADTGKQLQLKERKRKHVPDEEPGQEQPNKKAAPPTPPAPKPVPAAAPAPPECPSASQKPSVHAINPQTPAKGTQQQAQQPPSSSPHSPQPRAAAQPRLQAPPAAPAIPAAARRPSALSAPLGAVTHLLQRAPRPAEVVSRMLRGPIIWELRMADLQRVLSPTTWLNDEGVNFYLRLVQDRNDSAHHASPQPAPRAAAPAAPPTPPPGRPSLSPPPRVWCASSFLYTQLTNVRTGGYANVRRWTLPARTNTPDCVLGRDLLLLPVNFVNSHWVLVALWPARRLMQYYDSLGGAGRTPMMVMQQLEQWYIADAADKGIALPPTSSQYSSSDSAAEVGSAQTGRTQSQAAQQAAAGSAPSRTEQDRPQAASPAAGPKQGRSAGSAPATRASMFKKVVVQQGVPRQGDGAACGVFACAYAQLLAAGVEPPWNFSQADIGRLRRGIAAEMLAQKISQG</sequence>
<name>A0A7S0WQN0_9CHLO</name>
<dbReference type="PANTHER" id="PTHR12606:SF1">
    <property type="entry name" value="UBIQUITIN-LIKE-SPECIFIC PROTEASE 1A"/>
    <property type="match status" value="1"/>
</dbReference>